<sequence length="601" mass="65855">MDRRAFMAGTSAAALGAAFTSVPVLAQTAGDAAVATEMEQVFNWQMQLSPLSMTSLGIDTGPFADKRSQLDQTGPAVEEASARLARQSLARLAAIDEAGLSETWRLRRAVTQYMLDQSLVSEPLRVQHVGAPYRLSQQGGAYFSIPDFLNSQHPVDTAADADAYLARLAAFPFLIDDESTAQAADAARGVAAPGWSLDLVDAQIGALLAPAPGESGMVTSLATRAGEKGLAGDWAGRAERIVRDGVYPALERQRALVRRMRRTTRAGDGVWRIPHGDEIYAKALAYYTTTSMSPDEVHRTGLAQVAEISAELDTILKGAGLTRGSVGERLNALNTRPDQLYPNTDAGRAELLESLNTGMARITALLPQAFDSLPTQPLEIRRVPVDIQDGAPNGYYSTATLDGSRPAIYWINLKSTGDWPKYTLPSLTYHEGNPGHHLHLSLLQEQADLPLLLKNYWLSAYGEGWALYAEQVAEELGAYSGLEKAGALQSWLFRAARLVVDTGVHHQRWSRERATQYFVDTVAFTRERSQREIERYCVSPGQACSYKVGQNVWVALRERAERELGDRFRLGAFHELIKLGVMPLDMLGEQVDTWIAREKGR</sequence>
<protein>
    <submittedName>
        <fullName evidence="2">DUF885 family protein</fullName>
    </submittedName>
</protein>
<dbReference type="OrthoDB" id="9763405at2"/>
<dbReference type="Proteomes" id="UP000466966">
    <property type="component" value="Unassembled WGS sequence"/>
</dbReference>
<accession>A0A844YY98</accession>
<dbReference type="PANTHER" id="PTHR33361:SF2">
    <property type="entry name" value="DUF885 DOMAIN-CONTAINING PROTEIN"/>
    <property type="match status" value="1"/>
</dbReference>
<keyword evidence="3" id="KW-1185">Reference proteome</keyword>
<evidence type="ECO:0000313" key="2">
    <source>
        <dbReference type="EMBL" id="MXO72529.1"/>
    </source>
</evidence>
<feature type="signal peptide" evidence="1">
    <location>
        <begin position="1"/>
        <end position="26"/>
    </location>
</feature>
<feature type="chain" id="PRO_5032503930" evidence="1">
    <location>
        <begin position="27"/>
        <end position="601"/>
    </location>
</feature>
<dbReference type="InterPro" id="IPR010281">
    <property type="entry name" value="DUF885"/>
</dbReference>
<dbReference type="InterPro" id="IPR006311">
    <property type="entry name" value="TAT_signal"/>
</dbReference>
<reference evidence="2 3" key="1">
    <citation type="submission" date="2019-12" db="EMBL/GenBank/DDBJ databases">
        <title>Genomic-based taxomic classification of the family Erythrobacteraceae.</title>
        <authorList>
            <person name="Xu L."/>
        </authorList>
    </citation>
    <scope>NUCLEOTIDE SEQUENCE [LARGE SCALE GENOMIC DNA]</scope>
    <source>
        <strain evidence="2 3">M0322</strain>
    </source>
</reference>
<organism evidence="2 3">
    <name type="scientific">Alteraurantiacibacter buctensis</name>
    <dbReference type="NCBI Taxonomy" id="1503981"/>
    <lineage>
        <taxon>Bacteria</taxon>
        <taxon>Pseudomonadati</taxon>
        <taxon>Pseudomonadota</taxon>
        <taxon>Alphaproteobacteria</taxon>
        <taxon>Sphingomonadales</taxon>
        <taxon>Erythrobacteraceae</taxon>
        <taxon>Alteraurantiacibacter</taxon>
    </lineage>
</organism>
<dbReference type="Pfam" id="PF05960">
    <property type="entry name" value="DUF885"/>
    <property type="match status" value="1"/>
</dbReference>
<proteinExistence type="predicted"/>
<dbReference type="PROSITE" id="PS51318">
    <property type="entry name" value="TAT"/>
    <property type="match status" value="1"/>
</dbReference>
<dbReference type="PANTHER" id="PTHR33361">
    <property type="entry name" value="GLR0591 PROTEIN"/>
    <property type="match status" value="1"/>
</dbReference>
<dbReference type="AlphaFoldDB" id="A0A844YY98"/>
<gene>
    <name evidence="2" type="ORF">GRI99_12920</name>
</gene>
<comment type="caution">
    <text evidence="2">The sequence shown here is derived from an EMBL/GenBank/DDBJ whole genome shotgun (WGS) entry which is preliminary data.</text>
</comment>
<evidence type="ECO:0000313" key="3">
    <source>
        <dbReference type="Proteomes" id="UP000466966"/>
    </source>
</evidence>
<dbReference type="EMBL" id="WTYV01000005">
    <property type="protein sequence ID" value="MXO72529.1"/>
    <property type="molecule type" value="Genomic_DNA"/>
</dbReference>
<name>A0A844YY98_9SPHN</name>
<keyword evidence="1" id="KW-0732">Signal</keyword>
<evidence type="ECO:0000256" key="1">
    <source>
        <dbReference type="SAM" id="SignalP"/>
    </source>
</evidence>